<dbReference type="PIRSF" id="PIRSF017393">
    <property type="entry name" value="MTase_SAV2177"/>
    <property type="match status" value="1"/>
</dbReference>
<comment type="caution">
    <text evidence="1">The sequence shown here is derived from an EMBL/GenBank/DDBJ whole genome shotgun (WGS) entry which is preliminary data.</text>
</comment>
<dbReference type="Gene3D" id="3.40.50.150">
    <property type="entry name" value="Vaccinia Virus protein VP39"/>
    <property type="match status" value="1"/>
</dbReference>
<gene>
    <name evidence="1" type="ORF">DFQ14_12211</name>
</gene>
<name>A0A368VBF3_9ACTN</name>
<dbReference type="AlphaFoldDB" id="A0A368VBF3"/>
<reference evidence="1 2" key="1">
    <citation type="submission" date="2018-07" db="EMBL/GenBank/DDBJ databases">
        <title>Genomic Encyclopedia of Type Strains, Phase III (KMG-III): the genomes of soil and plant-associated and newly described type strains.</title>
        <authorList>
            <person name="Whitman W."/>
        </authorList>
    </citation>
    <scope>NUCLEOTIDE SEQUENCE [LARGE SCALE GENOMIC DNA]</scope>
    <source>
        <strain evidence="1 2">CECT 8575</strain>
    </source>
</reference>
<dbReference type="SUPFAM" id="SSF53335">
    <property type="entry name" value="S-adenosyl-L-methionine-dependent methyltransferases"/>
    <property type="match status" value="1"/>
</dbReference>
<dbReference type="GO" id="GO:0008168">
    <property type="term" value="F:methyltransferase activity"/>
    <property type="evidence" value="ECO:0007669"/>
    <property type="project" value="UniProtKB-KW"/>
</dbReference>
<dbReference type="InterPro" id="IPR029063">
    <property type="entry name" value="SAM-dependent_MTases_sf"/>
</dbReference>
<proteinExistence type="predicted"/>
<dbReference type="EMBL" id="QPJC01000022">
    <property type="protein sequence ID" value="RCW38468.1"/>
    <property type="molecule type" value="Genomic_DNA"/>
</dbReference>
<keyword evidence="1" id="KW-0808">Transferase</keyword>
<accession>A0A368VBF3</accession>
<keyword evidence="2" id="KW-1185">Reference proteome</keyword>
<dbReference type="InterPro" id="IPR006764">
    <property type="entry name" value="SAM_dep_MeTrfase_SAV2177_type"/>
</dbReference>
<dbReference type="GO" id="GO:0032259">
    <property type="term" value="P:methylation"/>
    <property type="evidence" value="ECO:0007669"/>
    <property type="project" value="UniProtKB-KW"/>
</dbReference>
<dbReference type="Pfam" id="PF04672">
    <property type="entry name" value="Methyltransf_19"/>
    <property type="match status" value="1"/>
</dbReference>
<dbReference type="Proteomes" id="UP000253495">
    <property type="component" value="Unassembled WGS sequence"/>
</dbReference>
<organism evidence="1 2">
    <name type="scientific">Halopolyspora algeriensis</name>
    <dbReference type="NCBI Taxonomy" id="1500506"/>
    <lineage>
        <taxon>Bacteria</taxon>
        <taxon>Bacillati</taxon>
        <taxon>Actinomycetota</taxon>
        <taxon>Actinomycetes</taxon>
        <taxon>Actinomycetes incertae sedis</taxon>
        <taxon>Halopolyspora</taxon>
    </lineage>
</organism>
<sequence length="268" mass="29614">MERPSWVSEDVDLTRPNAARVYDYYLGGFHNFAVDREMGERAIEMWPSLPTLIRANRDFLGRAVRFLAQSGIRQFLDLGSGVPTVGNVHEIARRTAPDSSVVYVDSDPVAVAHSRHLLADDERATIVQADLREPEQLLANPELDGLLDWNQPIALLMVAVLHFVPDSDDPAGLVARYRDALAPGSYLALSHASQDGHEQAAAEHQTLYSRTETPMTMRTRTEIAVLLDGFELVEPGLVHPPLWRPDRTGESAPGREEMAGYAAVGMIP</sequence>
<keyword evidence="1" id="KW-0489">Methyltransferase</keyword>
<dbReference type="OrthoDB" id="4134439at2"/>
<evidence type="ECO:0000313" key="2">
    <source>
        <dbReference type="Proteomes" id="UP000253495"/>
    </source>
</evidence>
<evidence type="ECO:0000313" key="1">
    <source>
        <dbReference type="EMBL" id="RCW38468.1"/>
    </source>
</evidence>
<dbReference type="RefSeq" id="WP_114455046.1">
    <property type="nucleotide sequence ID" value="NZ_QPJC01000022.1"/>
</dbReference>
<protein>
    <submittedName>
        <fullName evidence="1">S-adenosyl methyltransferase</fullName>
    </submittedName>
</protein>